<evidence type="ECO:0000313" key="3">
    <source>
        <dbReference type="EMBL" id="VGO17141.1"/>
    </source>
</evidence>
<dbReference type="EMBL" id="CAAHFG010000004">
    <property type="protein sequence ID" value="VGO17141.1"/>
    <property type="molecule type" value="Genomic_DNA"/>
</dbReference>
<feature type="signal peptide" evidence="2">
    <location>
        <begin position="1"/>
        <end position="24"/>
    </location>
</feature>
<evidence type="ECO:0000256" key="2">
    <source>
        <dbReference type="SAM" id="SignalP"/>
    </source>
</evidence>
<keyword evidence="4" id="KW-1185">Reference proteome</keyword>
<evidence type="ECO:0000256" key="1">
    <source>
        <dbReference type="SAM" id="MobiDB-lite"/>
    </source>
</evidence>
<dbReference type="AlphaFoldDB" id="A0A6C2UCJ3"/>
<name>A0A6C2UCJ3_PONDE</name>
<protein>
    <recommendedName>
        <fullName evidence="5">Lipocalin-like domain-containing protein</fullName>
    </recommendedName>
</protein>
<proteinExistence type="predicted"/>
<dbReference type="PROSITE" id="PS51257">
    <property type="entry name" value="PROKAR_LIPOPROTEIN"/>
    <property type="match status" value="1"/>
</dbReference>
<evidence type="ECO:0008006" key="5">
    <source>
        <dbReference type="Google" id="ProtNLM"/>
    </source>
</evidence>
<sequence>MKAHMKWRNFAKQAFVLLAGACFLAGLVGCNDDDNDDPVSLEAGTWELSATASGYPTMTETIELPGEGGVVPEGTFSYGGMTFTVSGNSIDLDIELDDGTTFRLDGKIGSGTSMSGTFSYYDPGPPEERFSGNWSARKID</sequence>
<accession>A0A6C2UCJ3</accession>
<feature type="region of interest" description="Disordered" evidence="1">
    <location>
        <begin position="118"/>
        <end position="140"/>
    </location>
</feature>
<dbReference type="Proteomes" id="UP000366872">
    <property type="component" value="Unassembled WGS sequence"/>
</dbReference>
<evidence type="ECO:0000313" key="4">
    <source>
        <dbReference type="Proteomes" id="UP000366872"/>
    </source>
</evidence>
<dbReference type="RefSeq" id="WP_136082637.1">
    <property type="nucleotide sequence ID" value="NZ_CAAHFG010000004.1"/>
</dbReference>
<reference evidence="3 4" key="1">
    <citation type="submission" date="2019-04" db="EMBL/GenBank/DDBJ databases">
        <authorList>
            <person name="Van Vliet M D."/>
        </authorList>
    </citation>
    <scope>NUCLEOTIDE SEQUENCE [LARGE SCALE GENOMIC DNA]</scope>
    <source>
        <strain evidence="3 4">F1</strain>
    </source>
</reference>
<gene>
    <name evidence="3" type="ORF">PDESU_05736</name>
</gene>
<feature type="chain" id="PRO_5025465681" description="Lipocalin-like domain-containing protein" evidence="2">
    <location>
        <begin position="25"/>
        <end position="140"/>
    </location>
</feature>
<keyword evidence="2" id="KW-0732">Signal</keyword>
<organism evidence="3 4">
    <name type="scientific">Pontiella desulfatans</name>
    <dbReference type="NCBI Taxonomy" id="2750659"/>
    <lineage>
        <taxon>Bacteria</taxon>
        <taxon>Pseudomonadati</taxon>
        <taxon>Kiritimatiellota</taxon>
        <taxon>Kiritimatiellia</taxon>
        <taxon>Kiritimatiellales</taxon>
        <taxon>Pontiellaceae</taxon>
        <taxon>Pontiella</taxon>
    </lineage>
</organism>